<dbReference type="EC" id="1.13.11.93" evidence="6"/>
<sequence length="495" mass="55048">MCSMAPDQNALDFVNRDRLRTTFASAMSSMYRAEVPLYGDLINIVRDINEKTSQSSFQNDQEKDDSAIVTSSERLTLERHGAIRLGTPYELQTIRRILALLGLEPVGYYDLSIAGLPMHATCFRPISVPSLDLNPFRVFTTLLRPELLASAESRRLALELLDKREIFSDALLGILTTAEAQCGRLTEIQAKIFIPEALATFSWKPLAAATFDQYQILKTEHPILADIACFQSAHINHLTPRALDISAVQSAMKASGMAVKAHIEGPPPRNCPILLRQTSFLALEEAVQFKQNDSDHGRDVGASQPQEPLIMSNHKARFGEIEQRGAAVTPKGRLLYDQLLHECKRRATGVDADEVDAIALKVFQQYPDSWTELRKQGLIYCHFNCDQTSFQESTLDPNDGSLLEQLIAKGAVKAFPITYEDFLPFSAAGIFQSNLQLGNQPNESLGLTHSSSDQNGFEEALGGKVFDLDRWYSNVQQQSLERVGNRLGLAFEALM</sequence>
<protein>
    <recommendedName>
        <fullName evidence="7">2-oxoadipate dioxygenase/decarboxylase</fullName>
        <ecNumber evidence="6">1.13.11.93</ecNumber>
    </recommendedName>
    <alternativeName>
        <fullName evidence="8">2-hydroxyglutarate synthase</fullName>
    </alternativeName>
</protein>
<reference evidence="9" key="1">
    <citation type="submission" date="2022-12" db="EMBL/GenBank/DDBJ databases">
        <authorList>
            <person name="Petersen C."/>
        </authorList>
    </citation>
    <scope>NUCLEOTIDE SEQUENCE</scope>
    <source>
        <strain evidence="9">IBT 3081</strain>
    </source>
</reference>
<dbReference type="GeneID" id="81468534"/>
<dbReference type="Pfam" id="PF07063">
    <property type="entry name" value="HGLS"/>
    <property type="match status" value="1"/>
</dbReference>
<comment type="caution">
    <text evidence="9">The sequence shown here is derived from an EMBL/GenBank/DDBJ whole genome shotgun (WGS) entry which is preliminary data.</text>
</comment>
<gene>
    <name evidence="9" type="ORF">N7517_011628</name>
</gene>
<accession>A0A9W9RDP6</accession>
<dbReference type="PANTHER" id="PTHR39479:SF2">
    <property type="entry name" value="2-OXOADIPATE DIOXYGENASE_DECARBOXYLASE"/>
    <property type="match status" value="1"/>
</dbReference>
<evidence type="ECO:0000256" key="1">
    <source>
        <dbReference type="ARBA" id="ARBA00001954"/>
    </source>
</evidence>
<dbReference type="Gene3D" id="3.10.180.80">
    <property type="entry name" value="Uncharacterised protein PF07063, DUF1338"/>
    <property type="match status" value="1"/>
</dbReference>
<evidence type="ECO:0000256" key="4">
    <source>
        <dbReference type="ARBA" id="ARBA00023004"/>
    </source>
</evidence>
<comment type="cofactor">
    <cofactor evidence="1">
        <name>Fe(2+)</name>
        <dbReference type="ChEBI" id="CHEBI:29033"/>
    </cofactor>
</comment>
<dbReference type="SMART" id="SM01150">
    <property type="entry name" value="DUF1338"/>
    <property type="match status" value="1"/>
</dbReference>
<dbReference type="GO" id="GO:0051213">
    <property type="term" value="F:dioxygenase activity"/>
    <property type="evidence" value="ECO:0007669"/>
    <property type="project" value="UniProtKB-KW"/>
</dbReference>
<dbReference type="InterPro" id="IPR047869">
    <property type="entry name" value="YdcJ_bac-like"/>
</dbReference>
<name>A0A9W9RDP6_9EURO</name>
<evidence type="ECO:0000256" key="8">
    <source>
        <dbReference type="ARBA" id="ARBA00035045"/>
    </source>
</evidence>
<evidence type="ECO:0000256" key="6">
    <source>
        <dbReference type="ARBA" id="ARBA00035023"/>
    </source>
</evidence>
<organism evidence="9 10">
    <name type="scientific">Penicillium concentricum</name>
    <dbReference type="NCBI Taxonomy" id="293559"/>
    <lineage>
        <taxon>Eukaryota</taxon>
        <taxon>Fungi</taxon>
        <taxon>Dikarya</taxon>
        <taxon>Ascomycota</taxon>
        <taxon>Pezizomycotina</taxon>
        <taxon>Eurotiomycetes</taxon>
        <taxon>Eurotiomycetidae</taxon>
        <taxon>Eurotiales</taxon>
        <taxon>Aspergillaceae</taxon>
        <taxon>Penicillium</taxon>
    </lineage>
</organism>
<evidence type="ECO:0000313" key="9">
    <source>
        <dbReference type="EMBL" id="KAJ5357019.1"/>
    </source>
</evidence>
<evidence type="ECO:0000256" key="7">
    <source>
        <dbReference type="ARBA" id="ARBA00035034"/>
    </source>
</evidence>
<reference evidence="9" key="2">
    <citation type="journal article" date="2023" name="IMA Fungus">
        <title>Comparative genomic study of the Penicillium genus elucidates a diverse pangenome and 15 lateral gene transfer events.</title>
        <authorList>
            <person name="Petersen C."/>
            <person name="Sorensen T."/>
            <person name="Nielsen M.R."/>
            <person name="Sondergaard T.E."/>
            <person name="Sorensen J.L."/>
            <person name="Fitzpatrick D.A."/>
            <person name="Frisvad J.C."/>
            <person name="Nielsen K.L."/>
        </authorList>
    </citation>
    <scope>NUCLEOTIDE SEQUENCE</scope>
    <source>
        <strain evidence="9">IBT 3081</strain>
    </source>
</reference>
<comment type="similarity">
    <text evidence="5">Belongs to the 2-oxoadipate dioxygenase/decarboxylase family.</text>
</comment>
<dbReference type="InterPro" id="IPR009770">
    <property type="entry name" value="HGLS"/>
</dbReference>
<keyword evidence="10" id="KW-1185">Reference proteome</keyword>
<keyword evidence="4" id="KW-0408">Iron</keyword>
<evidence type="ECO:0000256" key="3">
    <source>
        <dbReference type="ARBA" id="ARBA00023002"/>
    </source>
</evidence>
<dbReference type="PANTHER" id="PTHR39479">
    <property type="match status" value="1"/>
</dbReference>
<proteinExistence type="inferred from homology"/>
<evidence type="ECO:0000256" key="5">
    <source>
        <dbReference type="ARBA" id="ARBA00035013"/>
    </source>
</evidence>
<keyword evidence="3" id="KW-0560">Oxidoreductase</keyword>
<dbReference type="AlphaFoldDB" id="A0A9W9RDP6"/>
<dbReference type="RefSeq" id="XP_056575166.1">
    <property type="nucleotide sequence ID" value="XM_056729351.1"/>
</dbReference>
<keyword evidence="2" id="KW-0223">Dioxygenase</keyword>
<dbReference type="CDD" id="cd16348">
    <property type="entry name" value="VOC_YdcJ_like"/>
    <property type="match status" value="1"/>
</dbReference>
<dbReference type="Proteomes" id="UP001147752">
    <property type="component" value="Unassembled WGS sequence"/>
</dbReference>
<dbReference type="EMBL" id="JAPZBT010000006">
    <property type="protein sequence ID" value="KAJ5357019.1"/>
    <property type="molecule type" value="Genomic_DNA"/>
</dbReference>
<evidence type="ECO:0000313" key="10">
    <source>
        <dbReference type="Proteomes" id="UP001147752"/>
    </source>
</evidence>
<evidence type="ECO:0000256" key="2">
    <source>
        <dbReference type="ARBA" id="ARBA00022964"/>
    </source>
</evidence>
<dbReference type="OrthoDB" id="8300246at2759"/>